<evidence type="ECO:0000256" key="4">
    <source>
        <dbReference type="ARBA" id="ARBA00022723"/>
    </source>
</evidence>
<evidence type="ECO:0000256" key="6">
    <source>
        <dbReference type="ARBA" id="ARBA00022975"/>
    </source>
</evidence>
<dbReference type="InterPro" id="IPR032466">
    <property type="entry name" value="Metal_Hydrolase"/>
</dbReference>
<comment type="caution">
    <text evidence="8">The sequence shown here is derived from an EMBL/GenBank/DDBJ whole genome shotgun (WGS) entry which is preliminary data.</text>
</comment>
<evidence type="ECO:0000313" key="9">
    <source>
        <dbReference type="Proteomes" id="UP000886758"/>
    </source>
</evidence>
<dbReference type="Gene3D" id="3.20.20.140">
    <property type="entry name" value="Metal-dependent hydrolases"/>
    <property type="match status" value="1"/>
</dbReference>
<dbReference type="GO" id="GO:0006145">
    <property type="term" value="P:purine nucleobase catabolic process"/>
    <property type="evidence" value="ECO:0007669"/>
    <property type="project" value="TreeGrafter"/>
</dbReference>
<dbReference type="AlphaFoldDB" id="A0A9D1GQB0"/>
<evidence type="ECO:0000256" key="5">
    <source>
        <dbReference type="ARBA" id="ARBA00022801"/>
    </source>
</evidence>
<dbReference type="SUPFAM" id="SSF51556">
    <property type="entry name" value="Metallo-dependent hydrolases"/>
    <property type="match status" value="1"/>
</dbReference>
<dbReference type="GO" id="GO:0006221">
    <property type="term" value="P:pyrimidine nucleotide biosynthetic process"/>
    <property type="evidence" value="ECO:0007669"/>
    <property type="project" value="UniProtKB-KW"/>
</dbReference>
<evidence type="ECO:0000256" key="1">
    <source>
        <dbReference type="ARBA" id="ARBA00001947"/>
    </source>
</evidence>
<dbReference type="InterPro" id="IPR024403">
    <property type="entry name" value="DHOase_cat"/>
</dbReference>
<dbReference type="GO" id="GO:0004038">
    <property type="term" value="F:allantoinase activity"/>
    <property type="evidence" value="ECO:0007669"/>
    <property type="project" value="TreeGrafter"/>
</dbReference>
<comment type="cofactor">
    <cofactor evidence="1">
        <name>Zn(2+)</name>
        <dbReference type="ChEBI" id="CHEBI:29105"/>
    </cofactor>
</comment>
<organism evidence="8 9">
    <name type="scientific">Candidatus Pelethenecus faecipullorum</name>
    <dbReference type="NCBI Taxonomy" id="2840900"/>
    <lineage>
        <taxon>Bacteria</taxon>
        <taxon>Bacillati</taxon>
        <taxon>Mycoplasmatota</taxon>
        <taxon>Mollicutes</taxon>
        <taxon>Candidatus Pelethenecus</taxon>
    </lineage>
</organism>
<dbReference type="CDD" id="cd01317">
    <property type="entry name" value="DHOase_IIa"/>
    <property type="match status" value="1"/>
</dbReference>
<reference evidence="8" key="2">
    <citation type="journal article" date="2021" name="PeerJ">
        <title>Extensive microbial diversity within the chicken gut microbiome revealed by metagenomics and culture.</title>
        <authorList>
            <person name="Gilroy R."/>
            <person name="Ravi A."/>
            <person name="Getino M."/>
            <person name="Pursley I."/>
            <person name="Horton D.L."/>
            <person name="Alikhan N.F."/>
            <person name="Baker D."/>
            <person name="Gharbi K."/>
            <person name="Hall N."/>
            <person name="Watson M."/>
            <person name="Adriaenssens E.M."/>
            <person name="Foster-Nyarko E."/>
            <person name="Jarju S."/>
            <person name="Secka A."/>
            <person name="Antonio M."/>
            <person name="Oren A."/>
            <person name="Chaudhuri R.R."/>
            <person name="La Ragione R."/>
            <person name="Hildebrand F."/>
            <person name="Pallen M.J."/>
        </authorList>
    </citation>
    <scope>NUCLEOTIDE SEQUENCE</scope>
    <source>
        <strain evidence="8">ChiW17-6978</strain>
    </source>
</reference>
<dbReference type="PROSITE" id="PS00483">
    <property type="entry name" value="DIHYDROOROTASE_2"/>
    <property type="match status" value="1"/>
</dbReference>
<reference evidence="8" key="1">
    <citation type="submission" date="2020-10" db="EMBL/GenBank/DDBJ databases">
        <authorList>
            <person name="Gilroy R."/>
        </authorList>
    </citation>
    <scope>NUCLEOTIDE SEQUENCE</scope>
    <source>
        <strain evidence="8">ChiW17-6978</strain>
    </source>
</reference>
<dbReference type="GO" id="GO:0005737">
    <property type="term" value="C:cytoplasm"/>
    <property type="evidence" value="ECO:0007669"/>
    <property type="project" value="TreeGrafter"/>
</dbReference>
<dbReference type="InterPro" id="IPR050138">
    <property type="entry name" value="DHOase/Allantoinase_Hydrolase"/>
</dbReference>
<gene>
    <name evidence="8" type="ORF">IAD46_01205</name>
</gene>
<dbReference type="Pfam" id="PF12890">
    <property type="entry name" value="DHOase"/>
    <property type="match status" value="1"/>
</dbReference>
<dbReference type="PROSITE" id="PS00482">
    <property type="entry name" value="DIHYDROOROTASE_1"/>
    <property type="match status" value="1"/>
</dbReference>
<proteinExistence type="inferred from homology"/>
<dbReference type="InterPro" id="IPR004722">
    <property type="entry name" value="DHOase"/>
</dbReference>
<keyword evidence="6" id="KW-0665">Pyrimidine biosynthesis</keyword>
<dbReference type="GO" id="GO:0004151">
    <property type="term" value="F:dihydroorotase activity"/>
    <property type="evidence" value="ECO:0007669"/>
    <property type="project" value="InterPro"/>
</dbReference>
<dbReference type="PANTHER" id="PTHR43668">
    <property type="entry name" value="ALLANTOINASE"/>
    <property type="match status" value="1"/>
</dbReference>
<dbReference type="Proteomes" id="UP000886758">
    <property type="component" value="Unassembled WGS sequence"/>
</dbReference>
<evidence type="ECO:0000259" key="7">
    <source>
        <dbReference type="Pfam" id="PF12890"/>
    </source>
</evidence>
<keyword evidence="4" id="KW-0479">Metal-binding</keyword>
<dbReference type="InterPro" id="IPR002195">
    <property type="entry name" value="Dihydroorotase_CS"/>
</dbReference>
<feature type="domain" description="Dihydroorotase catalytic" evidence="7">
    <location>
        <begin position="46"/>
        <end position="214"/>
    </location>
</feature>
<comment type="similarity">
    <text evidence="3">Belongs to the metallo-dependent hydrolases superfamily. DHOase family. Class I DHOase subfamily.</text>
</comment>
<dbReference type="PANTHER" id="PTHR43668:SF2">
    <property type="entry name" value="ALLANTOINASE"/>
    <property type="match status" value="1"/>
</dbReference>
<evidence type="ECO:0000256" key="3">
    <source>
        <dbReference type="ARBA" id="ARBA00010286"/>
    </source>
</evidence>
<dbReference type="SUPFAM" id="SSF51338">
    <property type="entry name" value="Composite domain of metallo-dependent hydrolases"/>
    <property type="match status" value="1"/>
</dbReference>
<name>A0A9D1GQB0_9MOLU</name>
<dbReference type="NCBIfam" id="TIGR00857">
    <property type="entry name" value="pyrC_multi"/>
    <property type="match status" value="1"/>
</dbReference>
<keyword evidence="5" id="KW-0378">Hydrolase</keyword>
<evidence type="ECO:0000313" key="8">
    <source>
        <dbReference type="EMBL" id="HIT49620.1"/>
    </source>
</evidence>
<protein>
    <submittedName>
        <fullName evidence="8">Dihydroorotase</fullName>
    </submittedName>
</protein>
<evidence type="ECO:0000256" key="2">
    <source>
        <dbReference type="ARBA" id="ARBA00002368"/>
    </source>
</evidence>
<sequence>MITIQNGWIIENNQLVQKDIWIDDGILLRVGRDLPPKGEVLDASGCLVMPGGTDVHVHLRQPGFDWKETIRSGTMAAAKGGITSVMAMPNLIPCPDCKEHLQRELDWIQKDAVVHVYPYGAVTVRQEGTHLSDIASLKDFVLALSDDGMGIQDMALLEQAMILCKKYDLLIASHAEDKKGGQSKEGEYVAVAREIELAKKIGCRYHFCHLSTKEALEMVRQAHIEGYTNITCEVTPHHLFLNEEMIEDGNWKMNPPLRLEEDRMHTVSALLDQTACCVASDHAPHTEEEKNRPYEKCLNGIIGLETMIPLVYTELIHSKKASLDDLIRWFVDAPRKLFGLDERKIEEGYPADLAVLDITHERVFQKDEILSMGKNSPFIGRKLYGFAIYTLVDGKIVYRRKERS</sequence>
<dbReference type="Gene3D" id="2.30.40.10">
    <property type="entry name" value="Urease, subunit C, domain 1"/>
    <property type="match status" value="1"/>
</dbReference>
<accession>A0A9D1GQB0</accession>
<dbReference type="GO" id="GO:0046872">
    <property type="term" value="F:metal ion binding"/>
    <property type="evidence" value="ECO:0007669"/>
    <property type="project" value="UniProtKB-KW"/>
</dbReference>
<dbReference type="EMBL" id="DVLF01000039">
    <property type="protein sequence ID" value="HIT49620.1"/>
    <property type="molecule type" value="Genomic_DNA"/>
</dbReference>
<dbReference type="InterPro" id="IPR011059">
    <property type="entry name" value="Metal-dep_hydrolase_composite"/>
</dbReference>
<comment type="function">
    <text evidence="2">Catalyzes the reversible cyclization of carbamoyl aspartate to dihydroorotate.</text>
</comment>